<name>A0A2T4JK26_9RHOB</name>
<sequence>MSLELWGVFLLASIALSLTPGPNALLVLDHGARYGLRRAGFTALGSVLAMLAMVAASLAGLGALMLASETLFAAVKWLGAAYLVWLGLRLWRAPGFAGGQMPDHAARPITRRRAFVQGAAVMLSNPKTLLFFTTFLPQFLRPDAPLLAQFIVLGLTLALVELGVELVLAGAAGRLAPSLVRHGRIFNRITGGAFVGIGAMVAASGRASA</sequence>
<evidence type="ECO:0000256" key="4">
    <source>
        <dbReference type="ARBA" id="ARBA00022989"/>
    </source>
</evidence>
<dbReference type="AlphaFoldDB" id="A0A2T4JK26"/>
<keyword evidence="5 6" id="KW-0472">Membrane</keyword>
<evidence type="ECO:0000256" key="5">
    <source>
        <dbReference type="ARBA" id="ARBA00023136"/>
    </source>
</evidence>
<evidence type="ECO:0000256" key="6">
    <source>
        <dbReference type="SAM" id="Phobius"/>
    </source>
</evidence>
<organism evidence="7 8">
    <name type="scientific">Phaeovulum veldkampii DSM 11550</name>
    <dbReference type="NCBI Taxonomy" id="1185920"/>
    <lineage>
        <taxon>Bacteria</taxon>
        <taxon>Pseudomonadati</taxon>
        <taxon>Pseudomonadota</taxon>
        <taxon>Alphaproteobacteria</taxon>
        <taxon>Rhodobacterales</taxon>
        <taxon>Paracoccaceae</taxon>
        <taxon>Phaeovulum</taxon>
    </lineage>
</organism>
<gene>
    <name evidence="7" type="ORF">C5F46_06125</name>
</gene>
<evidence type="ECO:0000256" key="2">
    <source>
        <dbReference type="ARBA" id="ARBA00022475"/>
    </source>
</evidence>
<keyword evidence="4 6" id="KW-1133">Transmembrane helix</keyword>
<comment type="subcellular location">
    <subcellularLocation>
        <location evidence="1">Cell membrane</location>
        <topology evidence="1">Multi-pass membrane protein</topology>
    </subcellularLocation>
</comment>
<keyword evidence="2" id="KW-1003">Cell membrane</keyword>
<dbReference type="GO" id="GO:0005886">
    <property type="term" value="C:plasma membrane"/>
    <property type="evidence" value="ECO:0007669"/>
    <property type="project" value="UniProtKB-SubCell"/>
</dbReference>
<feature type="transmembrane region" description="Helical" evidence="6">
    <location>
        <begin position="71"/>
        <end position="91"/>
    </location>
</feature>
<dbReference type="OrthoDB" id="9804822at2"/>
<evidence type="ECO:0000313" key="7">
    <source>
        <dbReference type="EMBL" id="PTE18117.1"/>
    </source>
</evidence>
<protein>
    <submittedName>
        <fullName evidence="7">Lysine transporter LysE</fullName>
    </submittedName>
</protein>
<dbReference type="InterPro" id="IPR001123">
    <property type="entry name" value="LeuE-type"/>
</dbReference>
<feature type="transmembrane region" description="Helical" evidence="6">
    <location>
        <begin position="114"/>
        <end position="140"/>
    </location>
</feature>
<keyword evidence="8" id="KW-1185">Reference proteome</keyword>
<feature type="transmembrane region" description="Helical" evidence="6">
    <location>
        <begin position="185"/>
        <end position="203"/>
    </location>
</feature>
<feature type="transmembrane region" description="Helical" evidence="6">
    <location>
        <begin position="146"/>
        <end position="173"/>
    </location>
</feature>
<dbReference type="Proteomes" id="UP000241899">
    <property type="component" value="Unassembled WGS sequence"/>
</dbReference>
<proteinExistence type="predicted"/>
<evidence type="ECO:0000256" key="3">
    <source>
        <dbReference type="ARBA" id="ARBA00022692"/>
    </source>
</evidence>
<keyword evidence="3 6" id="KW-0812">Transmembrane</keyword>
<dbReference type="PANTHER" id="PTHR30086:SF20">
    <property type="entry name" value="ARGININE EXPORTER PROTEIN ARGO-RELATED"/>
    <property type="match status" value="1"/>
</dbReference>
<dbReference type="Pfam" id="PF01810">
    <property type="entry name" value="LysE"/>
    <property type="match status" value="1"/>
</dbReference>
<reference evidence="7 8" key="1">
    <citation type="submission" date="2018-03" db="EMBL/GenBank/DDBJ databases">
        <title>Rhodobacter veldkampii.</title>
        <authorList>
            <person name="Meyer T.E."/>
            <person name="Miller S."/>
            <person name="Lodha T."/>
            <person name="Gandham S."/>
            <person name="Chintalapati S."/>
            <person name="Chintalapati V.R."/>
        </authorList>
    </citation>
    <scope>NUCLEOTIDE SEQUENCE [LARGE SCALE GENOMIC DNA]</scope>
    <source>
        <strain evidence="7 8">DSM 11550</strain>
    </source>
</reference>
<dbReference type="RefSeq" id="WP_107324475.1">
    <property type="nucleotide sequence ID" value="NZ_NHSP01000013.1"/>
</dbReference>
<dbReference type="EMBL" id="PZKF01000010">
    <property type="protein sequence ID" value="PTE18117.1"/>
    <property type="molecule type" value="Genomic_DNA"/>
</dbReference>
<dbReference type="PANTHER" id="PTHR30086">
    <property type="entry name" value="ARGININE EXPORTER PROTEIN ARGO"/>
    <property type="match status" value="1"/>
</dbReference>
<accession>A0A2T4JK26</accession>
<feature type="transmembrane region" description="Helical" evidence="6">
    <location>
        <begin position="6"/>
        <end position="28"/>
    </location>
</feature>
<evidence type="ECO:0000256" key="1">
    <source>
        <dbReference type="ARBA" id="ARBA00004651"/>
    </source>
</evidence>
<feature type="transmembrane region" description="Helical" evidence="6">
    <location>
        <begin position="40"/>
        <end position="65"/>
    </location>
</feature>
<dbReference type="PIRSF" id="PIRSF006324">
    <property type="entry name" value="LeuE"/>
    <property type="match status" value="1"/>
</dbReference>
<evidence type="ECO:0000313" key="8">
    <source>
        <dbReference type="Proteomes" id="UP000241899"/>
    </source>
</evidence>
<dbReference type="GO" id="GO:0015171">
    <property type="term" value="F:amino acid transmembrane transporter activity"/>
    <property type="evidence" value="ECO:0007669"/>
    <property type="project" value="TreeGrafter"/>
</dbReference>
<comment type="caution">
    <text evidence="7">The sequence shown here is derived from an EMBL/GenBank/DDBJ whole genome shotgun (WGS) entry which is preliminary data.</text>
</comment>